<evidence type="ECO:0000313" key="3">
    <source>
        <dbReference type="Proteomes" id="UP000054558"/>
    </source>
</evidence>
<sequence length="348" mass="37991">MAPADALVRPSFVQRSLPRASPVGFTHRPGGQHSTPPFSIVALLSSWECQDQRSRCKAIAGISSSSFSGAQSREALVSGWTAQGLQERTHLVRQSPRCTKAKAKSKKKPSTGRPKPKPWPFEDLMMFWDVAFEKWSEDPERAKLIIDAATKGLAAYGRGAVLVRETVTARSVSSAGSGFGPQAQRQRLPDDEQQFDSVSFEVEYMPRWKMERPADADTQSEVPAGAPAVVSYENLRPLLGSMDCTRMLTLTHSDAAAGPTTTATAEDGSELQVEIVDPKEEEVSASESLGFEFTGEEPYKSEEGELVLLMAVIVDGQLAVGADVVRRVPLTADDDSSWRLVTRDELFM</sequence>
<dbReference type="OMA" id="NCEDRER"/>
<reference evidence="2 3" key="1">
    <citation type="journal article" date="2014" name="Nat. Commun.">
        <title>Klebsormidium flaccidum genome reveals primary factors for plant terrestrial adaptation.</title>
        <authorList>
            <person name="Hori K."/>
            <person name="Maruyama F."/>
            <person name="Fujisawa T."/>
            <person name="Togashi T."/>
            <person name="Yamamoto N."/>
            <person name="Seo M."/>
            <person name="Sato S."/>
            <person name="Yamada T."/>
            <person name="Mori H."/>
            <person name="Tajima N."/>
            <person name="Moriyama T."/>
            <person name="Ikeuchi M."/>
            <person name="Watanabe M."/>
            <person name="Wada H."/>
            <person name="Kobayashi K."/>
            <person name="Saito M."/>
            <person name="Masuda T."/>
            <person name="Sasaki-Sekimoto Y."/>
            <person name="Mashiguchi K."/>
            <person name="Awai K."/>
            <person name="Shimojima M."/>
            <person name="Masuda S."/>
            <person name="Iwai M."/>
            <person name="Nobusawa T."/>
            <person name="Narise T."/>
            <person name="Kondo S."/>
            <person name="Saito H."/>
            <person name="Sato R."/>
            <person name="Murakawa M."/>
            <person name="Ihara Y."/>
            <person name="Oshima-Yamada Y."/>
            <person name="Ohtaka K."/>
            <person name="Satoh M."/>
            <person name="Sonobe K."/>
            <person name="Ishii M."/>
            <person name="Ohtani R."/>
            <person name="Kanamori-Sato M."/>
            <person name="Honoki R."/>
            <person name="Miyazaki D."/>
            <person name="Mochizuki H."/>
            <person name="Umetsu J."/>
            <person name="Higashi K."/>
            <person name="Shibata D."/>
            <person name="Kamiya Y."/>
            <person name="Sato N."/>
            <person name="Nakamura Y."/>
            <person name="Tabata S."/>
            <person name="Ida S."/>
            <person name="Kurokawa K."/>
            <person name="Ohta H."/>
        </authorList>
    </citation>
    <scope>NUCLEOTIDE SEQUENCE [LARGE SCALE GENOMIC DNA]</scope>
    <source>
        <strain evidence="2 3">NIES-2285</strain>
    </source>
</reference>
<dbReference type="Proteomes" id="UP000054558">
    <property type="component" value="Unassembled WGS sequence"/>
</dbReference>
<dbReference type="EMBL" id="DF237457">
    <property type="protein sequence ID" value="GAQ89303.1"/>
    <property type="molecule type" value="Genomic_DNA"/>
</dbReference>
<dbReference type="OrthoDB" id="1934642at2759"/>
<keyword evidence="3" id="KW-1185">Reference proteome</keyword>
<name>A0A1Y1IFB0_KLENI</name>
<protein>
    <submittedName>
        <fullName evidence="2">Uncharacterized protein</fullName>
    </submittedName>
</protein>
<evidence type="ECO:0000256" key="1">
    <source>
        <dbReference type="SAM" id="MobiDB-lite"/>
    </source>
</evidence>
<evidence type="ECO:0000313" key="2">
    <source>
        <dbReference type="EMBL" id="GAQ89303.1"/>
    </source>
</evidence>
<accession>A0A1Y1IFB0</accession>
<proteinExistence type="predicted"/>
<dbReference type="AlphaFoldDB" id="A0A1Y1IFB0"/>
<feature type="compositionally biased region" description="Basic residues" evidence="1">
    <location>
        <begin position="99"/>
        <end position="116"/>
    </location>
</feature>
<feature type="region of interest" description="Disordered" evidence="1">
    <location>
        <begin position="91"/>
        <end position="118"/>
    </location>
</feature>
<feature type="region of interest" description="Disordered" evidence="1">
    <location>
        <begin position="173"/>
        <end position="192"/>
    </location>
</feature>
<gene>
    <name evidence="2" type="ORF">KFL_005080120</name>
</gene>
<organism evidence="2 3">
    <name type="scientific">Klebsormidium nitens</name>
    <name type="common">Green alga</name>
    <name type="synonym">Ulothrix nitens</name>
    <dbReference type="NCBI Taxonomy" id="105231"/>
    <lineage>
        <taxon>Eukaryota</taxon>
        <taxon>Viridiplantae</taxon>
        <taxon>Streptophyta</taxon>
        <taxon>Klebsormidiophyceae</taxon>
        <taxon>Klebsormidiales</taxon>
        <taxon>Klebsormidiaceae</taxon>
        <taxon>Klebsormidium</taxon>
    </lineage>
</organism>